<dbReference type="Proteomes" id="UP000594263">
    <property type="component" value="Unplaced"/>
</dbReference>
<evidence type="ECO:0000313" key="2">
    <source>
        <dbReference type="Proteomes" id="UP000594263"/>
    </source>
</evidence>
<sequence>MTVFSCLVKGCLRSPDFSRNLVHDLTKKKPKRPADTLREGMIPVVRFNFITMKLKRTPSTKLTTKALTVSCSLHDGTSFSLNIISTDEGSSLSATP</sequence>
<name>A0A7N0UKB7_KALFE</name>
<organism evidence="1 2">
    <name type="scientific">Kalanchoe fedtschenkoi</name>
    <name type="common">Lavender scallops</name>
    <name type="synonym">South American air plant</name>
    <dbReference type="NCBI Taxonomy" id="63787"/>
    <lineage>
        <taxon>Eukaryota</taxon>
        <taxon>Viridiplantae</taxon>
        <taxon>Streptophyta</taxon>
        <taxon>Embryophyta</taxon>
        <taxon>Tracheophyta</taxon>
        <taxon>Spermatophyta</taxon>
        <taxon>Magnoliopsida</taxon>
        <taxon>eudicotyledons</taxon>
        <taxon>Gunneridae</taxon>
        <taxon>Pentapetalae</taxon>
        <taxon>Saxifragales</taxon>
        <taxon>Crassulaceae</taxon>
        <taxon>Kalanchoe</taxon>
    </lineage>
</organism>
<protein>
    <submittedName>
        <fullName evidence="1">Uncharacterized protein</fullName>
    </submittedName>
</protein>
<accession>A0A7N0UKB7</accession>
<dbReference type="OMA" id="VFSWRVK"/>
<proteinExistence type="predicted"/>
<reference evidence="1" key="1">
    <citation type="submission" date="2021-01" db="UniProtKB">
        <authorList>
            <consortium name="EnsemblPlants"/>
        </authorList>
    </citation>
    <scope>IDENTIFICATION</scope>
</reference>
<dbReference type="EnsemblPlants" id="Kaladp0070s0146.1.v1.1">
    <property type="protein sequence ID" value="Kaladp0070s0146.1.v1.1.CDS.1"/>
    <property type="gene ID" value="Kaladp0070s0146.v1.1"/>
</dbReference>
<keyword evidence="2" id="KW-1185">Reference proteome</keyword>
<evidence type="ECO:0000313" key="1">
    <source>
        <dbReference type="EnsemblPlants" id="Kaladp0070s0146.1.v1.1.CDS.1"/>
    </source>
</evidence>
<dbReference type="Gramene" id="Kaladp0070s0146.1.v1.1">
    <property type="protein sequence ID" value="Kaladp0070s0146.1.v1.1.CDS.1"/>
    <property type="gene ID" value="Kaladp0070s0146.v1.1"/>
</dbReference>
<dbReference type="AlphaFoldDB" id="A0A7N0UKB7"/>